<gene>
    <name evidence="2" type="ORF">SAMN02745194_00365</name>
</gene>
<dbReference type="SUPFAM" id="SSF47336">
    <property type="entry name" value="ACP-like"/>
    <property type="match status" value="1"/>
</dbReference>
<dbReference type="Gene3D" id="1.10.1200.10">
    <property type="entry name" value="ACP-like"/>
    <property type="match status" value="1"/>
</dbReference>
<reference evidence="2 3" key="1">
    <citation type="submission" date="2016-11" db="EMBL/GenBank/DDBJ databases">
        <authorList>
            <person name="Jaros S."/>
            <person name="Januszkiewicz K."/>
            <person name="Wedrychowicz H."/>
        </authorList>
    </citation>
    <scope>NUCLEOTIDE SEQUENCE [LARGE SCALE GENOMIC DNA]</scope>
    <source>
        <strain evidence="2 3">DSM 14916</strain>
    </source>
</reference>
<dbReference type="RefSeq" id="WP_175562531.1">
    <property type="nucleotide sequence ID" value="NZ_FQZF01000002.1"/>
</dbReference>
<evidence type="ECO:0000313" key="2">
    <source>
        <dbReference type="EMBL" id="SHI43841.1"/>
    </source>
</evidence>
<evidence type="ECO:0000259" key="1">
    <source>
        <dbReference type="PROSITE" id="PS50075"/>
    </source>
</evidence>
<keyword evidence="3" id="KW-1185">Reference proteome</keyword>
<proteinExistence type="predicted"/>
<dbReference type="InterPro" id="IPR009081">
    <property type="entry name" value="PP-bd_ACP"/>
</dbReference>
<protein>
    <submittedName>
        <fullName evidence="2">Phosphopantetheine attachment site</fullName>
    </submittedName>
</protein>
<dbReference type="STRING" id="198092.SAMN02745194_00365"/>
<dbReference type="AlphaFoldDB" id="A0A1M6B536"/>
<name>A0A1M6B536_9PROT</name>
<dbReference type="Pfam" id="PF00550">
    <property type="entry name" value="PP-binding"/>
    <property type="match status" value="1"/>
</dbReference>
<dbReference type="InterPro" id="IPR036736">
    <property type="entry name" value="ACP-like_sf"/>
</dbReference>
<dbReference type="PROSITE" id="PS50075">
    <property type="entry name" value="CARRIER"/>
    <property type="match status" value="1"/>
</dbReference>
<sequence length="104" mass="10853">MSESTSSGTTAPGGMLPVSRAALRDWMVTYISKLLDMPPGGFPTAASFAEYGLDSVEAVVMAGAMEEEFGVVVDPMQFFENHSVDAFAQAYGQPDDARAAPGAA</sequence>
<accession>A0A1M6B536</accession>
<dbReference type="Proteomes" id="UP000184387">
    <property type="component" value="Unassembled WGS sequence"/>
</dbReference>
<organism evidence="2 3">
    <name type="scientific">Muricoccus roseus</name>
    <dbReference type="NCBI Taxonomy" id="198092"/>
    <lineage>
        <taxon>Bacteria</taxon>
        <taxon>Pseudomonadati</taxon>
        <taxon>Pseudomonadota</taxon>
        <taxon>Alphaproteobacteria</taxon>
        <taxon>Acetobacterales</taxon>
        <taxon>Roseomonadaceae</taxon>
        <taxon>Muricoccus</taxon>
    </lineage>
</organism>
<feature type="domain" description="Carrier" evidence="1">
    <location>
        <begin position="18"/>
        <end position="95"/>
    </location>
</feature>
<evidence type="ECO:0000313" key="3">
    <source>
        <dbReference type="Proteomes" id="UP000184387"/>
    </source>
</evidence>
<dbReference type="EMBL" id="FQZF01000002">
    <property type="protein sequence ID" value="SHI43841.1"/>
    <property type="molecule type" value="Genomic_DNA"/>
</dbReference>